<evidence type="ECO:0000259" key="3">
    <source>
        <dbReference type="PROSITE" id="PS51462"/>
    </source>
</evidence>
<dbReference type="PROSITE" id="PS00893">
    <property type="entry name" value="NUDIX_BOX"/>
    <property type="match status" value="1"/>
</dbReference>
<keyword evidence="5" id="KW-1185">Reference proteome</keyword>
<evidence type="ECO:0000313" key="5">
    <source>
        <dbReference type="Proteomes" id="UP000002016"/>
    </source>
</evidence>
<reference evidence="4 5" key="2">
    <citation type="journal article" date="2009" name="Proc. Natl. Acad. Sci. U.S.A.">
        <title>On the chimeric nature, thermophilic origin, and phylogenetic placement of the Thermotogales.</title>
        <authorList>
            <person name="Zhaxybayeva O."/>
            <person name="Swithers K.S."/>
            <person name="Lapierre P."/>
            <person name="Fournier G.P."/>
            <person name="Bickhart D.M."/>
            <person name="DeBoy R.T."/>
            <person name="Nelson K.E."/>
            <person name="Nesbo C.L."/>
            <person name="Doolittle W.F."/>
            <person name="Gogarten J.P."/>
            <person name="Noll K.M."/>
        </authorList>
    </citation>
    <scope>NUCLEOTIDE SEQUENCE [LARGE SCALE GENOMIC DNA]</scope>
    <source>
        <strain evidence="5">ATCC BAA-301 / DSM 14385 / NBRC 107922 / TMO</strain>
    </source>
</reference>
<dbReference type="FunFam" id="3.90.79.10:FF:000024">
    <property type="entry name" value="ADP-ribose pyrophosphatase"/>
    <property type="match status" value="1"/>
</dbReference>
<evidence type="ECO:0000313" key="4">
    <source>
        <dbReference type="EMBL" id="ABV34546.1"/>
    </source>
</evidence>
<evidence type="ECO:0000256" key="2">
    <source>
        <dbReference type="ARBA" id="ARBA00022801"/>
    </source>
</evidence>
<accession>A8F8R2</accession>
<dbReference type="GO" id="GO:0005829">
    <property type="term" value="C:cytosol"/>
    <property type="evidence" value="ECO:0007669"/>
    <property type="project" value="TreeGrafter"/>
</dbReference>
<sequence length="176" mass="19848">MSEKLLSRQEIFRGKILTLCVDEVLLENNKKSVREVVYHPGAVAILPILNDGCIILVKQFRYPIGRELLEVPAGKLDRNEDPLSCAKRELEEETGYKSESLEYFGSIYTTPGFSNEQIHLYVATNLTKGHQNPDEDELLYISVVHQEKAISMCFNGEIVDAKTIALIMLAHKKGVI</sequence>
<dbReference type="InterPro" id="IPR000086">
    <property type="entry name" value="NUDIX_hydrolase_dom"/>
</dbReference>
<dbReference type="GO" id="GO:0016787">
    <property type="term" value="F:hydrolase activity"/>
    <property type="evidence" value="ECO:0007669"/>
    <property type="project" value="UniProtKB-KW"/>
</dbReference>
<dbReference type="HOGENOM" id="CLU_062658_5_1_0"/>
<dbReference type="RefSeq" id="WP_012004022.1">
    <property type="nucleotide sequence ID" value="NC_009828.1"/>
</dbReference>
<reference evidence="4 5" key="1">
    <citation type="submission" date="2007-08" db="EMBL/GenBank/DDBJ databases">
        <title>Complete sequence of Thermotoga lettingae TMO.</title>
        <authorList>
            <consortium name="US DOE Joint Genome Institute"/>
            <person name="Copeland A."/>
            <person name="Lucas S."/>
            <person name="Lapidus A."/>
            <person name="Barry K."/>
            <person name="Glavina del Rio T."/>
            <person name="Dalin E."/>
            <person name="Tice H."/>
            <person name="Pitluck S."/>
            <person name="Foster B."/>
            <person name="Bruce D."/>
            <person name="Schmutz J."/>
            <person name="Larimer F."/>
            <person name="Land M."/>
            <person name="Hauser L."/>
            <person name="Kyrpides N."/>
            <person name="Mikhailova N."/>
            <person name="Nelson K."/>
            <person name="Gogarten J.P."/>
            <person name="Noll K."/>
            <person name="Richardson P."/>
        </authorList>
    </citation>
    <scope>NUCLEOTIDE SEQUENCE [LARGE SCALE GENOMIC DNA]</scope>
    <source>
        <strain evidence="5">ATCC BAA-301 / DSM 14385 / NBRC 107922 / TMO</strain>
    </source>
</reference>
<dbReference type="PANTHER" id="PTHR11839">
    <property type="entry name" value="UDP/ADP-SUGAR PYROPHOSPHATASE"/>
    <property type="match status" value="1"/>
</dbReference>
<keyword evidence="2 4" id="KW-0378">Hydrolase</keyword>
<dbReference type="PROSITE" id="PS51462">
    <property type="entry name" value="NUDIX"/>
    <property type="match status" value="1"/>
</dbReference>
<dbReference type="InterPro" id="IPR015797">
    <property type="entry name" value="NUDIX_hydrolase-like_dom_sf"/>
</dbReference>
<dbReference type="STRING" id="416591.Tlet_1992"/>
<dbReference type="InterPro" id="IPR020084">
    <property type="entry name" value="NUDIX_hydrolase_CS"/>
</dbReference>
<protein>
    <submittedName>
        <fullName evidence="4">NUDIX hydrolase</fullName>
    </submittedName>
</protein>
<dbReference type="GO" id="GO:0019693">
    <property type="term" value="P:ribose phosphate metabolic process"/>
    <property type="evidence" value="ECO:0007669"/>
    <property type="project" value="TreeGrafter"/>
</dbReference>
<evidence type="ECO:0000256" key="1">
    <source>
        <dbReference type="ARBA" id="ARBA00001946"/>
    </source>
</evidence>
<dbReference type="Pfam" id="PF00293">
    <property type="entry name" value="NUDIX"/>
    <property type="match status" value="1"/>
</dbReference>
<dbReference type="EMBL" id="CP000812">
    <property type="protein sequence ID" value="ABV34546.1"/>
    <property type="molecule type" value="Genomic_DNA"/>
</dbReference>
<dbReference type="GO" id="GO:0006753">
    <property type="term" value="P:nucleoside phosphate metabolic process"/>
    <property type="evidence" value="ECO:0007669"/>
    <property type="project" value="TreeGrafter"/>
</dbReference>
<proteinExistence type="predicted"/>
<dbReference type="SUPFAM" id="SSF55811">
    <property type="entry name" value="Nudix"/>
    <property type="match status" value="1"/>
</dbReference>
<dbReference type="AlphaFoldDB" id="A8F8R2"/>
<name>A8F8R2_PSELT</name>
<organism evidence="4 5">
    <name type="scientific">Pseudothermotoga lettingae (strain ATCC BAA-301 / DSM 14385 / NBRC 107922 / TMO)</name>
    <name type="common">Thermotoga lettingae</name>
    <dbReference type="NCBI Taxonomy" id="416591"/>
    <lineage>
        <taxon>Bacteria</taxon>
        <taxon>Thermotogati</taxon>
        <taxon>Thermotogota</taxon>
        <taxon>Thermotogae</taxon>
        <taxon>Thermotogales</taxon>
        <taxon>Thermotogaceae</taxon>
        <taxon>Pseudothermotoga</taxon>
    </lineage>
</organism>
<feature type="domain" description="Nudix hydrolase" evidence="3">
    <location>
        <begin position="37"/>
        <end position="166"/>
    </location>
</feature>
<dbReference type="CDD" id="cd03424">
    <property type="entry name" value="NUDIX_ADPRase_Nudt5_UGPPase_Nudt14"/>
    <property type="match status" value="1"/>
</dbReference>
<gene>
    <name evidence="4" type="ordered locus">Tlet_1992</name>
</gene>
<dbReference type="Gene3D" id="3.90.79.10">
    <property type="entry name" value="Nucleoside Triphosphate Pyrophosphohydrolase"/>
    <property type="match status" value="1"/>
</dbReference>
<comment type="cofactor">
    <cofactor evidence="1">
        <name>Mg(2+)</name>
        <dbReference type="ChEBI" id="CHEBI:18420"/>
    </cofactor>
</comment>
<dbReference type="Proteomes" id="UP000002016">
    <property type="component" value="Chromosome"/>
</dbReference>
<dbReference type="PANTHER" id="PTHR11839:SF18">
    <property type="entry name" value="NUDIX HYDROLASE DOMAIN-CONTAINING PROTEIN"/>
    <property type="match status" value="1"/>
</dbReference>
<dbReference type="eggNOG" id="COG0494">
    <property type="taxonomic scope" value="Bacteria"/>
</dbReference>
<dbReference type="KEGG" id="tle:Tlet_1992"/>